<evidence type="ECO:0000256" key="10">
    <source>
        <dbReference type="SAM" id="MobiDB-lite"/>
    </source>
</evidence>
<keyword evidence="9" id="KW-0325">Glycoprotein</keyword>
<proteinExistence type="inferred from homology"/>
<dbReference type="Ensembl" id="ENSNBRT00000008194.1">
    <property type="protein sequence ID" value="ENSNBRP00000007972.1"/>
    <property type="gene ID" value="ENSNBRG00000006205.1"/>
</dbReference>
<dbReference type="SUPFAM" id="SSF49265">
    <property type="entry name" value="Fibronectin type III"/>
    <property type="match status" value="2"/>
</dbReference>
<keyword evidence="3" id="KW-0812">Transmembrane</keyword>
<dbReference type="InterPro" id="IPR013783">
    <property type="entry name" value="Ig-like_fold"/>
</dbReference>
<evidence type="ECO:0000256" key="5">
    <source>
        <dbReference type="ARBA" id="ARBA00022737"/>
    </source>
</evidence>
<dbReference type="GO" id="GO:0005886">
    <property type="term" value="C:plasma membrane"/>
    <property type="evidence" value="ECO:0007669"/>
    <property type="project" value="UniProtKB-ARBA"/>
</dbReference>
<sequence length="461" mass="51941">TSLDGRIPREDFSGGGVLRVWVEAVNQNGSNKSQPVVFNVEDISESVPRIQTPPQTTVIIITCFFPLAQFEDKLQGSYTVEEPDLFTVYEFQVRCACSTGLMSDWSKIHSIRTSESDPVGEVDLWRDCGISPLSSDCFLTWKARGFIHGYNLTVFYSNGSELQMSTAEPNRPYVHEIVQQLCSNGTTKWFLNATLKDVSSVSIIAYSSQGATKESFLTISTTGKEKNVLKVDLMNKENLSVSWNPPSDVSELKEYVVQYKQAGSPPGRQFDWIRVNKSQNRTFFKALLAVPSFKVETLTETKVTLHWKAIPLSEQTFNDPLGWICIPVCEPQPKISVLEVVKIKSPNLNPDGFVGPVIGDKFSQDDQREDAVPEETARLDRRYGKEPYSKMIDSDEETRGSSSEEEQFTSGYEQHFMPSPLEVISGPLHYSCVKICSSMYRHPSFFAYINYIRACGLEMMH</sequence>
<evidence type="ECO:0000313" key="11">
    <source>
        <dbReference type="Ensembl" id="ENSNBRP00000007972.1"/>
    </source>
</evidence>
<evidence type="ECO:0000256" key="9">
    <source>
        <dbReference type="ARBA" id="ARBA00023180"/>
    </source>
</evidence>
<comment type="subcellular location">
    <subcellularLocation>
        <location evidence="1">Membrane</location>
        <topology evidence="1">Single-pass type I membrane protein</topology>
    </subcellularLocation>
</comment>
<dbReference type="InterPro" id="IPR052672">
    <property type="entry name" value="Type1_Cytokine_Rcpt_Type2"/>
</dbReference>
<evidence type="ECO:0000256" key="7">
    <source>
        <dbReference type="ARBA" id="ARBA00023136"/>
    </source>
</evidence>
<evidence type="ECO:0000313" key="12">
    <source>
        <dbReference type="Proteomes" id="UP000261580"/>
    </source>
</evidence>
<evidence type="ECO:0000256" key="8">
    <source>
        <dbReference type="ARBA" id="ARBA00023170"/>
    </source>
</evidence>
<protein>
    <recommendedName>
        <fullName evidence="13">Fibronectin type-III domain-containing protein</fullName>
    </recommendedName>
</protein>
<keyword evidence="6" id="KW-1133">Transmembrane helix</keyword>
<dbReference type="CDD" id="cd00063">
    <property type="entry name" value="FN3"/>
    <property type="match status" value="1"/>
</dbReference>
<evidence type="ECO:0000256" key="6">
    <source>
        <dbReference type="ARBA" id="ARBA00022989"/>
    </source>
</evidence>
<evidence type="ECO:0000256" key="1">
    <source>
        <dbReference type="ARBA" id="ARBA00004479"/>
    </source>
</evidence>
<evidence type="ECO:0000256" key="2">
    <source>
        <dbReference type="ARBA" id="ARBA00008921"/>
    </source>
</evidence>
<keyword evidence="12" id="KW-1185">Reference proteome</keyword>
<dbReference type="GeneTree" id="ENSGT00940000171402"/>
<feature type="region of interest" description="Disordered" evidence="10">
    <location>
        <begin position="387"/>
        <end position="410"/>
    </location>
</feature>
<reference evidence="11" key="2">
    <citation type="submission" date="2025-09" db="UniProtKB">
        <authorList>
            <consortium name="Ensembl"/>
        </authorList>
    </citation>
    <scope>IDENTIFICATION</scope>
</reference>
<dbReference type="Bgee" id="ENSNBRG00000006205">
    <property type="expression patterns" value="Expressed in mesonephros and 7 other cell types or tissues"/>
</dbReference>
<dbReference type="PANTHER" id="PTHR48423">
    <property type="entry name" value="INTERLEUKIN-27 RECEPTOR SUBUNIT ALPHA"/>
    <property type="match status" value="1"/>
</dbReference>
<evidence type="ECO:0000256" key="4">
    <source>
        <dbReference type="ARBA" id="ARBA00022729"/>
    </source>
</evidence>
<dbReference type="STRING" id="32507.ENSNBRP00000007972"/>
<dbReference type="InterPro" id="IPR003961">
    <property type="entry name" value="FN3_dom"/>
</dbReference>
<accession>A0A3Q4GW48</accession>
<organism evidence="11 12">
    <name type="scientific">Neolamprologus brichardi</name>
    <name type="common">Fairy cichlid</name>
    <name type="synonym">Lamprologus brichardi</name>
    <dbReference type="NCBI Taxonomy" id="32507"/>
    <lineage>
        <taxon>Eukaryota</taxon>
        <taxon>Metazoa</taxon>
        <taxon>Chordata</taxon>
        <taxon>Craniata</taxon>
        <taxon>Vertebrata</taxon>
        <taxon>Euteleostomi</taxon>
        <taxon>Actinopterygii</taxon>
        <taxon>Neopterygii</taxon>
        <taxon>Teleostei</taxon>
        <taxon>Neoteleostei</taxon>
        <taxon>Acanthomorphata</taxon>
        <taxon>Ovalentaria</taxon>
        <taxon>Cichlomorphae</taxon>
        <taxon>Cichliformes</taxon>
        <taxon>Cichlidae</taxon>
        <taxon>African cichlids</taxon>
        <taxon>Pseudocrenilabrinae</taxon>
        <taxon>Lamprologini</taxon>
        <taxon>Neolamprologus</taxon>
    </lineage>
</organism>
<evidence type="ECO:0008006" key="13">
    <source>
        <dbReference type="Google" id="ProtNLM"/>
    </source>
</evidence>
<keyword evidence="5" id="KW-0677">Repeat</keyword>
<dbReference type="Proteomes" id="UP000261580">
    <property type="component" value="Unassembled WGS sequence"/>
</dbReference>
<reference evidence="11" key="1">
    <citation type="submission" date="2025-08" db="UniProtKB">
        <authorList>
            <consortium name="Ensembl"/>
        </authorList>
    </citation>
    <scope>IDENTIFICATION</scope>
</reference>
<dbReference type="InterPro" id="IPR036116">
    <property type="entry name" value="FN3_sf"/>
</dbReference>
<dbReference type="PANTHER" id="PTHR48423:SF1">
    <property type="entry name" value="INTERLEUKIN-27 RECEPTOR SUBUNIT ALPHA"/>
    <property type="match status" value="1"/>
</dbReference>
<name>A0A3Q4GW48_NEOBR</name>
<keyword evidence="8" id="KW-0675">Receptor</keyword>
<dbReference type="Gene3D" id="2.60.40.10">
    <property type="entry name" value="Immunoglobulins"/>
    <property type="match status" value="2"/>
</dbReference>
<dbReference type="AlphaFoldDB" id="A0A3Q4GW48"/>
<evidence type="ECO:0000256" key="3">
    <source>
        <dbReference type="ARBA" id="ARBA00022692"/>
    </source>
</evidence>
<keyword evidence="4" id="KW-0732">Signal</keyword>
<keyword evidence="7" id="KW-0472">Membrane</keyword>
<comment type="similarity">
    <text evidence="2">Belongs to the type I cytokine receptor family. Type 2 subfamily.</text>
</comment>